<feature type="region of interest" description="Disordered" evidence="1">
    <location>
        <begin position="111"/>
        <end position="135"/>
    </location>
</feature>
<dbReference type="EMBL" id="LR796748">
    <property type="protein sequence ID" value="CAB4163617.1"/>
    <property type="molecule type" value="Genomic_DNA"/>
</dbReference>
<proteinExistence type="predicted"/>
<gene>
    <name evidence="2" type="ORF">UFOVP811_44</name>
</gene>
<feature type="compositionally biased region" description="Low complexity" evidence="1">
    <location>
        <begin position="111"/>
        <end position="120"/>
    </location>
</feature>
<sequence>MTDEQINQRIAEACGWRWDQGYRWKDSSGLSAFAWDISDYCNDLNAMHEAERVLKGYEQIHTYIWHLSNRNDWETDFKLMEVHISARDRAEAFLRTLGKWEEATDKESLTVESTTEQSSSVHIGNTTEMMKEVQK</sequence>
<name>A0A6J5NXA3_9CAUD</name>
<organism evidence="2">
    <name type="scientific">uncultured Caudovirales phage</name>
    <dbReference type="NCBI Taxonomy" id="2100421"/>
    <lineage>
        <taxon>Viruses</taxon>
        <taxon>Duplodnaviria</taxon>
        <taxon>Heunggongvirae</taxon>
        <taxon>Uroviricota</taxon>
        <taxon>Caudoviricetes</taxon>
        <taxon>Peduoviridae</taxon>
        <taxon>Maltschvirus</taxon>
        <taxon>Maltschvirus maltsch</taxon>
    </lineage>
</organism>
<reference evidence="2" key="1">
    <citation type="submission" date="2020-04" db="EMBL/GenBank/DDBJ databases">
        <authorList>
            <person name="Chiriac C."/>
            <person name="Salcher M."/>
            <person name="Ghai R."/>
            <person name="Kavagutti S V."/>
        </authorList>
    </citation>
    <scope>NUCLEOTIDE SEQUENCE</scope>
</reference>
<accession>A0A6J5NXA3</accession>
<evidence type="ECO:0000313" key="2">
    <source>
        <dbReference type="EMBL" id="CAB4163617.1"/>
    </source>
</evidence>
<evidence type="ECO:0000256" key="1">
    <source>
        <dbReference type="SAM" id="MobiDB-lite"/>
    </source>
</evidence>
<protein>
    <submittedName>
        <fullName evidence="2">Uncharacterized protein</fullName>
    </submittedName>
</protein>